<dbReference type="Gene3D" id="2.30.30.40">
    <property type="entry name" value="SH3 Domains"/>
    <property type="match status" value="1"/>
</dbReference>
<evidence type="ECO:0000259" key="1">
    <source>
        <dbReference type="PROSITE" id="PS51416"/>
    </source>
</evidence>
<dbReference type="PANTHER" id="PTHR24202:SF4">
    <property type="entry name" value="E3 UBIQUITIN-PROTEIN LIGASE MIB2-RELATED"/>
    <property type="match status" value="1"/>
</dbReference>
<feature type="domain" description="MIB/HERC2" evidence="1">
    <location>
        <begin position="14"/>
        <end position="86"/>
    </location>
</feature>
<comment type="caution">
    <text evidence="2">The sequence shown here is derived from an EMBL/GenBank/DDBJ whole genome shotgun (WGS) entry which is preliminary data.</text>
</comment>
<dbReference type="PANTHER" id="PTHR24202">
    <property type="entry name" value="E3 UBIQUITIN-PROTEIN LIGASE MIB2"/>
    <property type="match status" value="1"/>
</dbReference>
<evidence type="ECO:0000313" key="2">
    <source>
        <dbReference type="EMBL" id="VDI05313.1"/>
    </source>
</evidence>
<dbReference type="GO" id="GO:0004842">
    <property type="term" value="F:ubiquitin-protein transferase activity"/>
    <property type="evidence" value="ECO:0007669"/>
    <property type="project" value="InterPro"/>
</dbReference>
<proteinExistence type="predicted"/>
<feature type="non-terminal residue" evidence="2">
    <location>
        <position position="88"/>
    </location>
</feature>
<protein>
    <recommendedName>
        <fullName evidence="1">MIB/HERC2 domain-containing protein</fullName>
    </recommendedName>
</protein>
<dbReference type="PROSITE" id="PS51416">
    <property type="entry name" value="MIB_HERC2"/>
    <property type="match status" value="1"/>
</dbReference>
<dbReference type="InterPro" id="IPR037252">
    <property type="entry name" value="Mib_Herc2_sf"/>
</dbReference>
<dbReference type="SUPFAM" id="SSF159034">
    <property type="entry name" value="Mib/herc2 domain-like"/>
    <property type="match status" value="1"/>
</dbReference>
<dbReference type="EMBL" id="UYJE01001801">
    <property type="protein sequence ID" value="VDI05313.1"/>
    <property type="molecule type" value="Genomic_DNA"/>
</dbReference>
<dbReference type="Proteomes" id="UP000596742">
    <property type="component" value="Unassembled WGS sequence"/>
</dbReference>
<gene>
    <name evidence="2" type="ORF">MGAL_10B059613</name>
</gene>
<name>A0A8B6CJ17_MYTGA</name>
<dbReference type="GO" id="GO:0046872">
    <property type="term" value="F:metal ion binding"/>
    <property type="evidence" value="ECO:0007669"/>
    <property type="project" value="InterPro"/>
</dbReference>
<dbReference type="GO" id="GO:0016567">
    <property type="term" value="P:protein ubiquitination"/>
    <property type="evidence" value="ECO:0007669"/>
    <property type="project" value="InterPro"/>
</dbReference>
<dbReference type="GO" id="GO:0005737">
    <property type="term" value="C:cytoplasm"/>
    <property type="evidence" value="ECO:0007669"/>
    <property type="project" value="TreeGrafter"/>
</dbReference>
<sequence>MAIKVEKSLSLHPGSTTAAEQIKVGTRVVRGPDWNHKCEDNGEGFLGTIVGISYSDRCILVIWDTGRGGRYRGGPNQYDLRVFDNAPT</sequence>
<organism evidence="2 3">
    <name type="scientific">Mytilus galloprovincialis</name>
    <name type="common">Mediterranean mussel</name>
    <dbReference type="NCBI Taxonomy" id="29158"/>
    <lineage>
        <taxon>Eukaryota</taxon>
        <taxon>Metazoa</taxon>
        <taxon>Spiralia</taxon>
        <taxon>Lophotrochozoa</taxon>
        <taxon>Mollusca</taxon>
        <taxon>Bivalvia</taxon>
        <taxon>Autobranchia</taxon>
        <taxon>Pteriomorphia</taxon>
        <taxon>Mytilida</taxon>
        <taxon>Mytiloidea</taxon>
        <taxon>Mytilidae</taxon>
        <taxon>Mytilinae</taxon>
        <taxon>Mytilus</taxon>
    </lineage>
</organism>
<dbReference type="Pfam" id="PF06701">
    <property type="entry name" value="MIB_HERC2"/>
    <property type="match status" value="1"/>
</dbReference>
<dbReference type="OrthoDB" id="2122982at2759"/>
<keyword evidence="3" id="KW-1185">Reference proteome</keyword>
<reference evidence="2" key="1">
    <citation type="submission" date="2018-11" db="EMBL/GenBank/DDBJ databases">
        <authorList>
            <person name="Alioto T."/>
            <person name="Alioto T."/>
        </authorList>
    </citation>
    <scope>NUCLEOTIDE SEQUENCE</scope>
</reference>
<dbReference type="InterPro" id="IPR010606">
    <property type="entry name" value="Mib_Herc2"/>
</dbReference>
<accession>A0A8B6CJ17</accession>
<evidence type="ECO:0000313" key="3">
    <source>
        <dbReference type="Proteomes" id="UP000596742"/>
    </source>
</evidence>
<dbReference type="AlphaFoldDB" id="A0A8B6CJ17"/>